<comment type="subcellular location">
    <subcellularLocation>
        <location evidence="1">Cell envelope</location>
    </subcellularLocation>
</comment>
<dbReference type="EMBL" id="JAAIKR010000002">
    <property type="protein sequence ID" value="MBR9727161.1"/>
    <property type="molecule type" value="Genomic_DNA"/>
</dbReference>
<evidence type="ECO:0000259" key="4">
    <source>
        <dbReference type="Pfam" id="PF25990"/>
    </source>
</evidence>
<dbReference type="InterPro" id="IPR058636">
    <property type="entry name" value="Beta-barrel_YknX"/>
</dbReference>
<feature type="domain" description="YknX-like beta-barrel" evidence="4">
    <location>
        <begin position="257"/>
        <end position="335"/>
    </location>
</feature>
<dbReference type="InterPro" id="IPR050465">
    <property type="entry name" value="UPF0194_transport"/>
</dbReference>
<sequence>MKNFITNVITLNILACGMLTLSGCNPSAQTDVLTMTVNRGDFVVDIPATGELEASKSVLINVPSGLRGPQSLSWIIDNFSYVKAGDVIARMDGTRQRFDLSKEQLNVNRLDLDSKIQKEKDATIDKSLTTDTKLTTKEQILADKFYSEDERVYTKIDIIDQMRNKDYLAAKMDYFDWGLTQHSTQAQAEQNLISLKQKSHLSKIKLYSNNLQQMEIKAPKAGLFVATRNWNGLTPSAGDMLWSGLTIGKLPETKTMQAKMFVLESEALGLSIGKTATVVLDAYPNKKFSGKVTQVDSLAKAKDQNSPVNYFEITISLTNTVTKIMKPGRQVTAKIHAFNIANVIAIPNQAIFQHQGKNWVYLRTPTGFVKQTVEVGTRSINCTEITSGINANDVIALTMPSKRSQVQ</sequence>
<feature type="domain" description="CzcB-like C-terminal circularly permuted SH3-like" evidence="3">
    <location>
        <begin position="344"/>
        <end position="397"/>
    </location>
</feature>
<reference evidence="5 6" key="1">
    <citation type="submission" date="2020-02" db="EMBL/GenBank/DDBJ databases">
        <title>Shewanella WXL01 sp. nov., a marine bacterium isolated from green algae in Luhuitou Fringing Reef (Northern South China Sea).</title>
        <authorList>
            <person name="Wang X."/>
        </authorList>
    </citation>
    <scope>NUCLEOTIDE SEQUENCE [LARGE SCALE GENOMIC DNA]</scope>
    <source>
        <strain evidence="5 6">MCCC 1A01895</strain>
    </source>
</reference>
<protein>
    <submittedName>
        <fullName evidence="5">HlyD family efflux transporter periplasmic adaptor subunit</fullName>
    </submittedName>
</protein>
<keyword evidence="6" id="KW-1185">Reference proteome</keyword>
<gene>
    <name evidence="5" type="ORF">G3R48_04015</name>
</gene>
<name>A0ABS5HZR4_9GAMM</name>
<dbReference type="PANTHER" id="PTHR32347">
    <property type="entry name" value="EFFLUX SYSTEM COMPONENT YKNX-RELATED"/>
    <property type="match status" value="1"/>
</dbReference>
<accession>A0ABS5HZR4</accession>
<comment type="caution">
    <text evidence="5">The sequence shown here is derived from an EMBL/GenBank/DDBJ whole genome shotgun (WGS) entry which is preliminary data.</text>
</comment>
<evidence type="ECO:0000256" key="1">
    <source>
        <dbReference type="ARBA" id="ARBA00004196"/>
    </source>
</evidence>
<evidence type="ECO:0000256" key="2">
    <source>
        <dbReference type="ARBA" id="ARBA00023054"/>
    </source>
</evidence>
<evidence type="ECO:0000313" key="6">
    <source>
        <dbReference type="Proteomes" id="UP000811844"/>
    </source>
</evidence>
<dbReference type="Pfam" id="PF25990">
    <property type="entry name" value="Beta-barrel_YknX"/>
    <property type="match status" value="1"/>
</dbReference>
<organism evidence="5 6">
    <name type="scientific">Shewanella intestini</name>
    <dbReference type="NCBI Taxonomy" id="2017544"/>
    <lineage>
        <taxon>Bacteria</taxon>
        <taxon>Pseudomonadati</taxon>
        <taxon>Pseudomonadota</taxon>
        <taxon>Gammaproteobacteria</taxon>
        <taxon>Alteromonadales</taxon>
        <taxon>Shewanellaceae</taxon>
        <taxon>Shewanella</taxon>
    </lineage>
</organism>
<evidence type="ECO:0000259" key="3">
    <source>
        <dbReference type="Pfam" id="PF25975"/>
    </source>
</evidence>
<dbReference type="Proteomes" id="UP000811844">
    <property type="component" value="Unassembled WGS sequence"/>
</dbReference>
<dbReference type="PANTHER" id="PTHR32347:SF23">
    <property type="entry name" value="BLL5650 PROTEIN"/>
    <property type="match status" value="1"/>
</dbReference>
<proteinExistence type="predicted"/>
<dbReference type="PROSITE" id="PS51257">
    <property type="entry name" value="PROKAR_LIPOPROTEIN"/>
    <property type="match status" value="1"/>
</dbReference>
<evidence type="ECO:0000313" key="5">
    <source>
        <dbReference type="EMBL" id="MBR9727161.1"/>
    </source>
</evidence>
<dbReference type="InterPro" id="IPR058649">
    <property type="entry name" value="CzcB_C"/>
</dbReference>
<dbReference type="Gene3D" id="2.40.420.20">
    <property type="match status" value="1"/>
</dbReference>
<dbReference type="Pfam" id="PF25975">
    <property type="entry name" value="CzcB_C"/>
    <property type="match status" value="1"/>
</dbReference>
<dbReference type="Gene3D" id="2.40.30.170">
    <property type="match status" value="1"/>
</dbReference>
<keyword evidence="2" id="KW-0175">Coiled coil</keyword>
<dbReference type="RefSeq" id="WP_153663302.1">
    <property type="nucleotide sequence ID" value="NZ_JAAIKR010000002.1"/>
</dbReference>